<sequence>MRIEGGLSYTDLCEELKNIGYDLENDCIELAIKNWFLHSFIHYDEKNKEFKAGVLSDLDKHKECNFILSGKSCLTLIEYENSIRNIRYAKIAMCIALVSVFITFLSVIVNYLS</sequence>
<comment type="caution">
    <text evidence="3">The sequence shown here is derived from an EMBL/GenBank/DDBJ whole genome shotgun (WGS) entry which is preliminary data.</text>
</comment>
<dbReference type="EMBL" id="AGZO01000041">
    <property type="protein sequence ID" value="EKN06677.1"/>
    <property type="molecule type" value="Genomic_DNA"/>
</dbReference>
<organism evidence="3 5">
    <name type="scientific">Parabacteroides goldsteinii CL02T12C30</name>
    <dbReference type="NCBI Taxonomy" id="999418"/>
    <lineage>
        <taxon>Bacteria</taxon>
        <taxon>Pseudomonadati</taxon>
        <taxon>Bacteroidota</taxon>
        <taxon>Bacteroidia</taxon>
        <taxon>Bacteroidales</taxon>
        <taxon>Tannerellaceae</taxon>
        <taxon>Parabacteroides</taxon>
    </lineage>
</organism>
<dbReference type="HOGENOM" id="CLU_2131036_0_0_10"/>
<protein>
    <submittedName>
        <fullName evidence="3">Uncharacterized protein</fullName>
    </submittedName>
</protein>
<name>K5Y0V3_9BACT</name>
<proteinExistence type="predicted"/>
<evidence type="ECO:0000313" key="3">
    <source>
        <dbReference type="EMBL" id="EKN06677.1"/>
    </source>
</evidence>
<evidence type="ECO:0000313" key="5">
    <source>
        <dbReference type="Proteomes" id="UP000006330"/>
    </source>
</evidence>
<keyword evidence="1" id="KW-1133">Transmembrane helix</keyword>
<reference evidence="3 5" key="1">
    <citation type="submission" date="2012-02" db="EMBL/GenBank/DDBJ databases">
        <title>The Genome Sequence of Parabacteroides goldsteinii CL02T12C30.</title>
        <authorList>
            <consortium name="The Broad Institute Genome Sequencing Platform"/>
            <person name="Earl A."/>
            <person name="Ward D."/>
            <person name="Feldgarden M."/>
            <person name="Gevers D."/>
            <person name="Zitomersky N.L."/>
            <person name="Coyne M.J."/>
            <person name="Comstock L.E."/>
            <person name="Young S.K."/>
            <person name="Zeng Q."/>
            <person name="Gargeya S."/>
            <person name="Fitzgerald M."/>
            <person name="Haas B."/>
            <person name="Abouelleil A."/>
            <person name="Alvarado L."/>
            <person name="Arachchi H.M."/>
            <person name="Berlin A."/>
            <person name="Chapman S.B."/>
            <person name="Gearin G."/>
            <person name="Goldberg J."/>
            <person name="Griggs A."/>
            <person name="Gujja S."/>
            <person name="Hansen M."/>
            <person name="Heiman D."/>
            <person name="Howarth C."/>
            <person name="Larimer J."/>
            <person name="Lui A."/>
            <person name="MacDonald P.J.P."/>
            <person name="McCowen C."/>
            <person name="Montmayeur A."/>
            <person name="Murphy C."/>
            <person name="Neiman D."/>
            <person name="Pearson M."/>
            <person name="Priest M."/>
            <person name="Roberts A."/>
            <person name="Saif S."/>
            <person name="Shea T."/>
            <person name="Sisk P."/>
            <person name="Stolte C."/>
            <person name="Sykes S."/>
            <person name="Wortman J."/>
            <person name="Nusbaum C."/>
            <person name="Birren B."/>
        </authorList>
    </citation>
    <scope>NUCLEOTIDE SEQUENCE [LARGE SCALE GENOMIC DNA]</scope>
    <source>
        <strain evidence="3 5">CL02T12C30</strain>
    </source>
</reference>
<dbReference type="EMBL" id="AGZO01000014">
    <property type="protein sequence ID" value="EKN16793.1"/>
    <property type="molecule type" value="Genomic_DNA"/>
</dbReference>
<evidence type="ECO:0000313" key="4">
    <source>
        <dbReference type="EMBL" id="EKN16793.1"/>
    </source>
</evidence>
<evidence type="ECO:0000256" key="1">
    <source>
        <dbReference type="SAM" id="Phobius"/>
    </source>
</evidence>
<keyword evidence="1" id="KW-0812">Transmembrane</keyword>
<dbReference type="Proteomes" id="UP000006330">
    <property type="component" value="Unassembled WGS sequence"/>
</dbReference>
<evidence type="ECO:0000313" key="2">
    <source>
        <dbReference type="EMBL" id="EKN06102.1"/>
    </source>
</evidence>
<keyword evidence="1" id="KW-0472">Membrane</keyword>
<gene>
    <name evidence="4" type="ORF">HMPREF1076_01927</name>
    <name evidence="3" type="ORF">HMPREF1076_05147</name>
    <name evidence="2" type="ORF">HMPREF1076_05304</name>
</gene>
<dbReference type="EMBL" id="AGZO01000045">
    <property type="protein sequence ID" value="EKN06102.1"/>
    <property type="molecule type" value="Genomic_DNA"/>
</dbReference>
<feature type="transmembrane region" description="Helical" evidence="1">
    <location>
        <begin position="91"/>
        <end position="112"/>
    </location>
</feature>
<accession>K5Y0V3</accession>
<dbReference type="AlphaFoldDB" id="K5Y0V3"/>